<dbReference type="Proteomes" id="UP000326354">
    <property type="component" value="Chromosome"/>
</dbReference>
<reference evidence="1 2" key="1">
    <citation type="submission" date="2019-08" db="EMBL/GenBank/DDBJ databases">
        <title>Complete genome sequence of Candidatus Uab amorphum.</title>
        <authorList>
            <person name="Shiratori T."/>
            <person name="Suzuki S."/>
            <person name="Kakizawa Y."/>
            <person name="Ishida K."/>
        </authorList>
    </citation>
    <scope>NUCLEOTIDE SEQUENCE [LARGE SCALE GENOMIC DNA]</scope>
    <source>
        <strain evidence="1 2">SRT547</strain>
    </source>
</reference>
<keyword evidence="2" id="KW-1185">Reference proteome</keyword>
<gene>
    <name evidence="1" type="ORF">UABAM_04523</name>
</gene>
<name>A0A5S9F4T4_UABAM</name>
<dbReference type="RefSeq" id="WP_151970211.1">
    <property type="nucleotide sequence ID" value="NZ_AP019860.1"/>
</dbReference>
<dbReference type="KEGG" id="uam:UABAM_04523"/>
<dbReference type="EMBL" id="AP019860">
    <property type="protein sequence ID" value="BBM86137.1"/>
    <property type="molecule type" value="Genomic_DNA"/>
</dbReference>
<sequence length="566" mass="63294">MKLAVFSITLLLLIPLYADYIGPKKTVFRDIPAHKSIGKTWNSNFGSSTKIIAKEEQFFFKARNSIKILPKTVIKKGAHFNASISREIPTKLSLTGITELYEGKQANYTVRVYFPGSSQDVTNSCKWDVSHKDYAEITPDGKLRAKNVPHDIDIDVVARLHYQGFVIEINLQVRILALAITELKIDLEEPLREQGYELILEQHSDFGQDLNEGSRGKTIYLGMKKEYVDPNKRIIGIAIIAADTSRPKLEKGYAINRAGDCNMEIGGGSAHVNLFFKRGYGYHPITDIAVLRSQATDEKHRDFEVIPFDINFGSGSATEHFDGTKTKKHGIPLYIAIKNGEETIHFAYGSESDYGITRYSDNITRAVKDAEKAFGDVEKAYNKAKTALNKIQKKIGSIADYETNKWRIKDEIRDGGWRVAWGRELTETDLLEFIATIGADFLGGGGVATTAKLKKLGFESIEELTSSVIEEFTEYFSEETKKLIDEITGYSGKVIGIFFQALIDGDNPKKAVAAFMQEKSREIGGIRVHFKAGVAEYSGSNKLFGKTISKTFSWQPYIAVRIVRGK</sequence>
<dbReference type="AlphaFoldDB" id="A0A5S9F4T4"/>
<evidence type="ECO:0000313" key="2">
    <source>
        <dbReference type="Proteomes" id="UP000326354"/>
    </source>
</evidence>
<dbReference type="OrthoDB" id="7068556at2"/>
<proteinExistence type="predicted"/>
<organism evidence="1 2">
    <name type="scientific">Uabimicrobium amorphum</name>
    <dbReference type="NCBI Taxonomy" id="2596890"/>
    <lineage>
        <taxon>Bacteria</taxon>
        <taxon>Pseudomonadati</taxon>
        <taxon>Planctomycetota</taxon>
        <taxon>Candidatus Uabimicrobiia</taxon>
        <taxon>Candidatus Uabimicrobiales</taxon>
        <taxon>Candidatus Uabimicrobiaceae</taxon>
        <taxon>Candidatus Uabimicrobium</taxon>
    </lineage>
</organism>
<accession>A0A5S9F4T4</accession>
<evidence type="ECO:0000313" key="1">
    <source>
        <dbReference type="EMBL" id="BBM86137.1"/>
    </source>
</evidence>
<protein>
    <submittedName>
        <fullName evidence="1">Uncharacterized protein</fullName>
    </submittedName>
</protein>